<evidence type="ECO:0000313" key="1">
    <source>
        <dbReference type="EMBL" id="EFY04838.1"/>
    </source>
</evidence>
<sequence>MIVITPLRLDKLGTSPQGEAFLPLAVLYKKDLKSLFLRTSGLFVSVKLYCFRSK</sequence>
<organism evidence="1 2">
    <name type="scientific">Phascolarctobacterium succinatutens YIT 12067</name>
    <dbReference type="NCBI Taxonomy" id="626939"/>
    <lineage>
        <taxon>Bacteria</taxon>
        <taxon>Bacillati</taxon>
        <taxon>Bacillota</taxon>
        <taxon>Negativicutes</taxon>
        <taxon>Acidaminococcales</taxon>
        <taxon>Acidaminococcaceae</taxon>
        <taxon>Phascolarctobacterium</taxon>
    </lineage>
</organism>
<dbReference type="Proteomes" id="UP000004923">
    <property type="component" value="Unassembled WGS sequence"/>
</dbReference>
<reference evidence="1 2" key="1">
    <citation type="submission" date="2011-01" db="EMBL/GenBank/DDBJ databases">
        <authorList>
            <person name="Weinstock G."/>
            <person name="Sodergren E."/>
            <person name="Clifton S."/>
            <person name="Fulton L."/>
            <person name="Fulton B."/>
            <person name="Courtney L."/>
            <person name="Fronick C."/>
            <person name="Harrison M."/>
            <person name="Strong C."/>
            <person name="Farmer C."/>
            <person name="Delahaunty K."/>
            <person name="Markovic C."/>
            <person name="Hall O."/>
            <person name="Minx P."/>
            <person name="Tomlinson C."/>
            <person name="Mitreva M."/>
            <person name="Hou S."/>
            <person name="Chen J."/>
            <person name="Wollam A."/>
            <person name="Pepin K.H."/>
            <person name="Johnson M."/>
            <person name="Bhonagiri V."/>
            <person name="Zhang X."/>
            <person name="Suruliraj S."/>
            <person name="Warren W."/>
            <person name="Chinwalla A."/>
            <person name="Mardis E.R."/>
            <person name="Wilson R.K."/>
        </authorList>
    </citation>
    <scope>NUCLEOTIDE SEQUENCE [LARGE SCALE GENOMIC DNA]</scope>
    <source>
        <strain evidence="1 2">YIT 12067</strain>
    </source>
</reference>
<dbReference type="HOGENOM" id="CLU_3046388_0_0_9"/>
<name>E8LE94_9FIRM</name>
<dbReference type="AlphaFoldDB" id="E8LE94"/>
<protein>
    <submittedName>
        <fullName evidence="1">Uncharacterized protein</fullName>
    </submittedName>
</protein>
<evidence type="ECO:0000313" key="2">
    <source>
        <dbReference type="Proteomes" id="UP000004923"/>
    </source>
</evidence>
<comment type="caution">
    <text evidence="1">The sequence shown here is derived from an EMBL/GenBank/DDBJ whole genome shotgun (WGS) entry which is preliminary data.</text>
</comment>
<dbReference type="EMBL" id="AEVN01000047">
    <property type="protein sequence ID" value="EFY04838.1"/>
    <property type="molecule type" value="Genomic_DNA"/>
</dbReference>
<accession>E8LE94</accession>
<proteinExistence type="predicted"/>
<keyword evidence="2" id="KW-1185">Reference proteome</keyword>
<gene>
    <name evidence="1" type="ORF">HMPREF9443_01172</name>
</gene>